<accession>A0A392R7S5</accession>
<feature type="compositionally biased region" description="Basic and acidic residues" evidence="1">
    <location>
        <begin position="1"/>
        <end position="22"/>
    </location>
</feature>
<reference evidence="2 3" key="1">
    <citation type="journal article" date="2018" name="Front. Plant Sci.">
        <title>Red Clover (Trifolium pratense) and Zigzag Clover (T. medium) - A Picture of Genomic Similarities and Differences.</title>
        <authorList>
            <person name="Dluhosova J."/>
            <person name="Istvanek J."/>
            <person name="Nedelnik J."/>
            <person name="Repkova J."/>
        </authorList>
    </citation>
    <scope>NUCLEOTIDE SEQUENCE [LARGE SCALE GENOMIC DNA]</scope>
    <source>
        <strain evidence="3">cv. 10/8</strain>
        <tissue evidence="2">Leaf</tissue>
    </source>
</reference>
<dbReference type="AlphaFoldDB" id="A0A392R7S5"/>
<feature type="compositionally biased region" description="Polar residues" evidence="1">
    <location>
        <begin position="41"/>
        <end position="51"/>
    </location>
</feature>
<dbReference type="Proteomes" id="UP000265520">
    <property type="component" value="Unassembled WGS sequence"/>
</dbReference>
<evidence type="ECO:0000313" key="2">
    <source>
        <dbReference type="EMBL" id="MCI31916.1"/>
    </source>
</evidence>
<name>A0A392R7S5_9FABA</name>
<organism evidence="2 3">
    <name type="scientific">Trifolium medium</name>
    <dbReference type="NCBI Taxonomy" id="97028"/>
    <lineage>
        <taxon>Eukaryota</taxon>
        <taxon>Viridiplantae</taxon>
        <taxon>Streptophyta</taxon>
        <taxon>Embryophyta</taxon>
        <taxon>Tracheophyta</taxon>
        <taxon>Spermatophyta</taxon>
        <taxon>Magnoliopsida</taxon>
        <taxon>eudicotyledons</taxon>
        <taxon>Gunneridae</taxon>
        <taxon>Pentapetalae</taxon>
        <taxon>rosids</taxon>
        <taxon>fabids</taxon>
        <taxon>Fabales</taxon>
        <taxon>Fabaceae</taxon>
        <taxon>Papilionoideae</taxon>
        <taxon>50 kb inversion clade</taxon>
        <taxon>NPAAA clade</taxon>
        <taxon>Hologalegina</taxon>
        <taxon>IRL clade</taxon>
        <taxon>Trifolieae</taxon>
        <taxon>Trifolium</taxon>
    </lineage>
</organism>
<feature type="region of interest" description="Disordered" evidence="1">
    <location>
        <begin position="1"/>
        <end position="51"/>
    </location>
</feature>
<comment type="caution">
    <text evidence="2">The sequence shown here is derived from an EMBL/GenBank/DDBJ whole genome shotgun (WGS) entry which is preliminary data.</text>
</comment>
<dbReference type="EMBL" id="LXQA010191183">
    <property type="protein sequence ID" value="MCI31916.1"/>
    <property type="molecule type" value="Genomic_DNA"/>
</dbReference>
<keyword evidence="3" id="KW-1185">Reference proteome</keyword>
<sequence>MEGYRRESCCEDKQHGGRDSEKVKKRMPCQSHGAEGVDGSQEVNELSESGE</sequence>
<evidence type="ECO:0000256" key="1">
    <source>
        <dbReference type="SAM" id="MobiDB-lite"/>
    </source>
</evidence>
<protein>
    <submittedName>
        <fullName evidence="2">Uncharacterized protein</fullName>
    </submittedName>
</protein>
<evidence type="ECO:0000313" key="3">
    <source>
        <dbReference type="Proteomes" id="UP000265520"/>
    </source>
</evidence>
<proteinExistence type="predicted"/>